<comment type="caution">
    <text evidence="2">The sequence shown here is derived from an EMBL/GenBank/DDBJ whole genome shotgun (WGS) entry which is preliminary data.</text>
</comment>
<accession>A0ABX4YGH8</accession>
<proteinExistence type="predicted"/>
<keyword evidence="1" id="KW-0812">Transmembrane</keyword>
<evidence type="ECO:0000256" key="1">
    <source>
        <dbReference type="SAM" id="Phobius"/>
    </source>
</evidence>
<name>A0ABX4YGH8_9LEPT</name>
<dbReference type="Proteomes" id="UP000094669">
    <property type="component" value="Unassembled WGS sequence"/>
</dbReference>
<feature type="transmembrane region" description="Helical" evidence="1">
    <location>
        <begin position="6"/>
        <end position="28"/>
    </location>
</feature>
<dbReference type="EMBL" id="MCRM02000015">
    <property type="protein sequence ID" value="PNV74294.1"/>
    <property type="molecule type" value="Genomic_DNA"/>
</dbReference>
<feature type="transmembrane region" description="Helical" evidence="1">
    <location>
        <begin position="49"/>
        <end position="69"/>
    </location>
</feature>
<protein>
    <recommendedName>
        <fullName evidence="4">RDD domain protein</fullName>
    </recommendedName>
</protein>
<evidence type="ECO:0008006" key="4">
    <source>
        <dbReference type="Google" id="ProtNLM"/>
    </source>
</evidence>
<keyword evidence="1" id="KW-1133">Transmembrane helix</keyword>
<keyword evidence="3" id="KW-1185">Reference proteome</keyword>
<reference evidence="2" key="1">
    <citation type="submission" date="2018-01" db="EMBL/GenBank/DDBJ databases">
        <title>Genomic characterization of Leptospira inadai serogroup Lyme isolated from captured rat in Brazil and comparative analysis with human reference strain.</title>
        <authorList>
            <person name="Moreno L.Z."/>
            <person name="Loureiro A.P."/>
            <person name="Miraglia F."/>
            <person name="Kremer F.S."/>
            <person name="Eslabao M.R."/>
            <person name="Dellagostin O.A."/>
            <person name="Lilenbaum W."/>
            <person name="Moreno A.M."/>
        </authorList>
    </citation>
    <scope>NUCLEOTIDE SEQUENCE [LARGE SCALE GENOMIC DNA]</scope>
    <source>
        <strain evidence="2">M34/99</strain>
    </source>
</reference>
<organism evidence="2 3">
    <name type="scientific">Leptospira inadai serovar Lyme</name>
    <dbReference type="NCBI Taxonomy" id="293084"/>
    <lineage>
        <taxon>Bacteria</taxon>
        <taxon>Pseudomonadati</taxon>
        <taxon>Spirochaetota</taxon>
        <taxon>Spirochaetia</taxon>
        <taxon>Leptospirales</taxon>
        <taxon>Leptospiraceae</taxon>
        <taxon>Leptospira</taxon>
    </lineage>
</organism>
<keyword evidence="1" id="KW-0472">Membrane</keyword>
<evidence type="ECO:0000313" key="2">
    <source>
        <dbReference type="EMBL" id="PNV74294.1"/>
    </source>
</evidence>
<sequence>MDFSKGIGIWLVSGLSFWISNEIFELLVKLKSHEYFGKRREFRIGTRDFKNLILCLITGPVPILFWAALKVTKGLELKDGTIFRILFPKTKKNEFERETKEKQ</sequence>
<evidence type="ECO:0000313" key="3">
    <source>
        <dbReference type="Proteomes" id="UP000094669"/>
    </source>
</evidence>
<gene>
    <name evidence="2" type="ORF">BES34_013995</name>
</gene>